<dbReference type="PANTHER" id="PTHR43841">
    <property type="entry name" value="3-HYDROXYACYL-THIOESTER DEHYDRATASE HTDX-RELATED"/>
    <property type="match status" value="1"/>
</dbReference>
<evidence type="ECO:0000313" key="5">
    <source>
        <dbReference type="Proteomes" id="UP000198122"/>
    </source>
</evidence>
<proteinExistence type="inferred from homology"/>
<dbReference type="Proteomes" id="UP000198122">
    <property type="component" value="Unassembled WGS sequence"/>
</dbReference>
<evidence type="ECO:0000313" key="4">
    <source>
        <dbReference type="EMBL" id="SNC62947.1"/>
    </source>
</evidence>
<dbReference type="GO" id="GO:0005835">
    <property type="term" value="C:fatty acid synthase complex"/>
    <property type="evidence" value="ECO:0007669"/>
    <property type="project" value="InterPro"/>
</dbReference>
<dbReference type="EMBL" id="FYEZ01000001">
    <property type="protein sequence ID" value="SNC62947.1"/>
    <property type="molecule type" value="Genomic_DNA"/>
</dbReference>
<gene>
    <name evidence="4" type="ORF">SAMN05445756_0803</name>
</gene>
<dbReference type="InterPro" id="IPR003965">
    <property type="entry name" value="Fatty_acid_synthase"/>
</dbReference>
<dbReference type="GO" id="GO:0006633">
    <property type="term" value="P:fatty acid biosynthetic process"/>
    <property type="evidence" value="ECO:0007669"/>
    <property type="project" value="InterPro"/>
</dbReference>
<dbReference type="InterPro" id="IPR029069">
    <property type="entry name" value="HotDog_dom_sf"/>
</dbReference>
<name>A0A212TA64_9MICO</name>
<dbReference type="SUPFAM" id="SSF54637">
    <property type="entry name" value="Thioesterase/thiol ester dehydrase-isomerase"/>
    <property type="match status" value="2"/>
</dbReference>
<evidence type="ECO:0000256" key="2">
    <source>
        <dbReference type="SAM" id="MobiDB-lite"/>
    </source>
</evidence>
<protein>
    <submittedName>
        <fullName evidence="4">MaoC like domain-containing protein</fullName>
    </submittedName>
</protein>
<dbReference type="Gene3D" id="3.10.129.10">
    <property type="entry name" value="Hotdog Thioesterase"/>
    <property type="match status" value="1"/>
</dbReference>
<feature type="region of interest" description="Disordered" evidence="2">
    <location>
        <begin position="1"/>
        <end position="22"/>
    </location>
</feature>
<dbReference type="GO" id="GO:0004312">
    <property type="term" value="F:fatty acid synthase activity"/>
    <property type="evidence" value="ECO:0007669"/>
    <property type="project" value="InterPro"/>
</dbReference>
<dbReference type="InterPro" id="IPR002539">
    <property type="entry name" value="MaoC-like_dom"/>
</dbReference>
<dbReference type="PANTHER" id="PTHR43841:SF3">
    <property type="entry name" value="(3R)-HYDROXYACYL-ACP DEHYDRATASE SUBUNIT HADB"/>
    <property type="match status" value="1"/>
</dbReference>
<comment type="similarity">
    <text evidence="1">Belongs to the enoyl-CoA hydratase/isomerase family.</text>
</comment>
<sequence>MSMPASTPNPAPATATPAPVDRPVTRLAQVPVPARLFPRAAVPRGSKGALSPASLPSGRLEVADAGWSLDELAAYSRVCGYGLGGPVPATWLHVRTFGLQMALMTGRTGESFPLRLLGLVHIANRWTVHAPVGPQDRPTLSVWSEGLTRHPKGALVTLGARAELDGQVVWEGWSDYLARGARLADEVPDVAPVDLLAAATGIDAAALPERAVWRLGAGTGRRYAGVSGDANPIHLSALSAKAFGFPRAIAHGMYTAARAVAAVGPMVPERHRIAVQFAKPLLLPSTAVLRSQAVGERGQGVDLAVTGKDASRVHMTGVVRPLGG</sequence>
<feature type="domain" description="MaoC-like" evidence="3">
    <location>
        <begin position="221"/>
        <end position="298"/>
    </location>
</feature>
<accession>A0A212TA64</accession>
<dbReference type="Pfam" id="PF01575">
    <property type="entry name" value="MaoC_dehydratas"/>
    <property type="match status" value="1"/>
</dbReference>
<dbReference type="AlphaFoldDB" id="A0A212TA64"/>
<dbReference type="PRINTS" id="PR01483">
    <property type="entry name" value="FASYNTHASE"/>
</dbReference>
<organism evidence="4 5">
    <name type="scientific">Kytococcus aerolatus</name>
    <dbReference type="NCBI Taxonomy" id="592308"/>
    <lineage>
        <taxon>Bacteria</taxon>
        <taxon>Bacillati</taxon>
        <taxon>Actinomycetota</taxon>
        <taxon>Actinomycetes</taxon>
        <taxon>Micrococcales</taxon>
        <taxon>Kytococcaceae</taxon>
        <taxon>Kytococcus</taxon>
    </lineage>
</organism>
<feature type="compositionally biased region" description="Low complexity" evidence="2">
    <location>
        <begin position="1"/>
        <end position="19"/>
    </location>
</feature>
<evidence type="ECO:0000259" key="3">
    <source>
        <dbReference type="Pfam" id="PF01575"/>
    </source>
</evidence>
<keyword evidence="5" id="KW-1185">Reference proteome</keyword>
<evidence type="ECO:0000256" key="1">
    <source>
        <dbReference type="ARBA" id="ARBA00005254"/>
    </source>
</evidence>
<reference evidence="4 5" key="1">
    <citation type="submission" date="2017-06" db="EMBL/GenBank/DDBJ databases">
        <authorList>
            <person name="Kim H.J."/>
            <person name="Triplett B.A."/>
        </authorList>
    </citation>
    <scope>NUCLEOTIDE SEQUENCE [LARGE SCALE GENOMIC DNA]</scope>
    <source>
        <strain evidence="4 5">DSM 22179</strain>
    </source>
</reference>